<accession>A0A6B0VJ54</accession>
<dbReference type="EMBL" id="WUYX01000013">
    <property type="protein sequence ID" value="MXV60976.1"/>
    <property type="molecule type" value="Genomic_DNA"/>
</dbReference>
<sequence length="49" mass="5734">MSKRVTVTLDDEDFEYATEMKEFLGLTWEEFMIEAAECLDEQIENGRVA</sequence>
<reference evidence="1 2" key="1">
    <citation type="submission" date="2020-01" db="EMBL/GenBank/DDBJ databases">
        <title>Natronorubrum sp. JWXQ-INN 674 isolated from Inner Mongolia Autonomous Region of China.</title>
        <authorList>
            <person name="Xue Q."/>
        </authorList>
    </citation>
    <scope>NUCLEOTIDE SEQUENCE [LARGE SCALE GENOMIC DNA]</scope>
    <source>
        <strain evidence="1 2">JWXQ-INN-674</strain>
    </source>
</reference>
<protein>
    <submittedName>
        <fullName evidence="1">Uncharacterized protein</fullName>
    </submittedName>
</protein>
<proteinExistence type="predicted"/>
<organism evidence="1 2">
    <name type="scientific">Natronorubrum halalkaliphilum</name>
    <dbReference type="NCBI Taxonomy" id="2691917"/>
    <lineage>
        <taxon>Archaea</taxon>
        <taxon>Methanobacteriati</taxon>
        <taxon>Methanobacteriota</taxon>
        <taxon>Stenosarchaea group</taxon>
        <taxon>Halobacteria</taxon>
        <taxon>Halobacteriales</taxon>
        <taxon>Natrialbaceae</taxon>
        <taxon>Natronorubrum</taxon>
    </lineage>
</organism>
<name>A0A6B0VJ54_9EURY</name>
<dbReference type="Proteomes" id="UP000434101">
    <property type="component" value="Unassembled WGS sequence"/>
</dbReference>
<keyword evidence="2" id="KW-1185">Reference proteome</keyword>
<dbReference type="RefSeq" id="WP_160062453.1">
    <property type="nucleotide sequence ID" value="NZ_WUYX01000013.1"/>
</dbReference>
<evidence type="ECO:0000313" key="2">
    <source>
        <dbReference type="Proteomes" id="UP000434101"/>
    </source>
</evidence>
<comment type="caution">
    <text evidence="1">The sequence shown here is derived from an EMBL/GenBank/DDBJ whole genome shotgun (WGS) entry which is preliminary data.</text>
</comment>
<evidence type="ECO:0000313" key="1">
    <source>
        <dbReference type="EMBL" id="MXV60976.1"/>
    </source>
</evidence>
<dbReference type="AlphaFoldDB" id="A0A6B0VJ54"/>
<gene>
    <name evidence="1" type="ORF">GS429_02650</name>
</gene>